<proteinExistence type="predicted"/>
<evidence type="ECO:0000313" key="2">
    <source>
        <dbReference type="Proteomes" id="UP000489600"/>
    </source>
</evidence>
<reference evidence="1" key="1">
    <citation type="submission" date="2019-07" db="EMBL/GenBank/DDBJ databases">
        <authorList>
            <person name="Dittberner H."/>
        </authorList>
    </citation>
    <scope>NUCLEOTIDE SEQUENCE [LARGE SCALE GENOMIC DNA]</scope>
</reference>
<keyword evidence="2" id="KW-1185">Reference proteome</keyword>
<organism evidence="1 2">
    <name type="scientific">Arabis nemorensis</name>
    <dbReference type="NCBI Taxonomy" id="586526"/>
    <lineage>
        <taxon>Eukaryota</taxon>
        <taxon>Viridiplantae</taxon>
        <taxon>Streptophyta</taxon>
        <taxon>Embryophyta</taxon>
        <taxon>Tracheophyta</taxon>
        <taxon>Spermatophyta</taxon>
        <taxon>Magnoliopsida</taxon>
        <taxon>eudicotyledons</taxon>
        <taxon>Gunneridae</taxon>
        <taxon>Pentapetalae</taxon>
        <taxon>rosids</taxon>
        <taxon>malvids</taxon>
        <taxon>Brassicales</taxon>
        <taxon>Brassicaceae</taxon>
        <taxon>Arabideae</taxon>
        <taxon>Arabis</taxon>
    </lineage>
</organism>
<comment type="caution">
    <text evidence="1">The sequence shown here is derived from an EMBL/GenBank/DDBJ whole genome shotgun (WGS) entry which is preliminary data.</text>
</comment>
<dbReference type="Proteomes" id="UP000489600">
    <property type="component" value="Unassembled WGS sequence"/>
</dbReference>
<name>A0A565CFF6_9BRAS</name>
<sequence>MPKNHSGDMIETNLYRRLSFGPLSLGSSLDGAEETSLIFVGYPGETPSGLHDLGNLFSSPSFSMKYGELSSCLVLSLGQKIQSRTTVPDPHLLPCRHQTLDLILISDSRSCFTNILVDGKTSDHEPIIIMGAGTGNQTTHPPLAIPTTPQRSCLRDRPSSALLRPRPMHSYAIFKSFWACPDTTIGPSYMAHLSACSSNEKYIIFGLGQLGLGPCRR</sequence>
<evidence type="ECO:0000313" key="1">
    <source>
        <dbReference type="EMBL" id="VVB12448.1"/>
    </source>
</evidence>
<protein>
    <submittedName>
        <fullName evidence="1">Uncharacterized protein</fullName>
    </submittedName>
</protein>
<dbReference type="EMBL" id="CABITT030000007">
    <property type="protein sequence ID" value="VVB12448.1"/>
    <property type="molecule type" value="Genomic_DNA"/>
</dbReference>
<accession>A0A565CFF6</accession>
<dbReference type="AlphaFoldDB" id="A0A565CFF6"/>
<gene>
    <name evidence="1" type="ORF">ANE_LOCUS22892</name>
</gene>